<evidence type="ECO:0000313" key="1">
    <source>
        <dbReference type="EMBL" id="CAG9766499.1"/>
    </source>
</evidence>
<name>A0A9N9MM43_9CUCU</name>
<dbReference type="Proteomes" id="UP001152799">
    <property type="component" value="Chromosome 3"/>
</dbReference>
<dbReference type="InterPro" id="IPR032157">
    <property type="entry name" value="PAC4"/>
</dbReference>
<dbReference type="PANTHER" id="PTHR33559">
    <property type="entry name" value="PROTEASOME ASSEMBLY CHAPERONE 4"/>
    <property type="match status" value="1"/>
</dbReference>
<dbReference type="AlphaFoldDB" id="A0A9N9MM43"/>
<dbReference type="Pfam" id="PF16093">
    <property type="entry name" value="PAC4"/>
    <property type="match status" value="1"/>
</dbReference>
<organism evidence="1 2">
    <name type="scientific">Ceutorhynchus assimilis</name>
    <name type="common">cabbage seed weevil</name>
    <dbReference type="NCBI Taxonomy" id="467358"/>
    <lineage>
        <taxon>Eukaryota</taxon>
        <taxon>Metazoa</taxon>
        <taxon>Ecdysozoa</taxon>
        <taxon>Arthropoda</taxon>
        <taxon>Hexapoda</taxon>
        <taxon>Insecta</taxon>
        <taxon>Pterygota</taxon>
        <taxon>Neoptera</taxon>
        <taxon>Endopterygota</taxon>
        <taxon>Coleoptera</taxon>
        <taxon>Polyphaga</taxon>
        <taxon>Cucujiformia</taxon>
        <taxon>Curculionidae</taxon>
        <taxon>Ceutorhynchinae</taxon>
        <taxon>Ceutorhynchus</taxon>
    </lineage>
</organism>
<dbReference type="PANTHER" id="PTHR33559:SF1">
    <property type="entry name" value="PROTEASOME ASSEMBLY CHAPERONE 4"/>
    <property type="match status" value="1"/>
</dbReference>
<proteinExistence type="predicted"/>
<protein>
    <recommendedName>
        <fullName evidence="3">Proteasome assembly chaperone 4</fullName>
    </recommendedName>
</protein>
<reference evidence="1" key="1">
    <citation type="submission" date="2022-01" db="EMBL/GenBank/DDBJ databases">
        <authorList>
            <person name="King R."/>
        </authorList>
    </citation>
    <scope>NUCLEOTIDE SEQUENCE</scope>
</reference>
<gene>
    <name evidence="1" type="ORF">CEUTPL_LOCUS7081</name>
</gene>
<dbReference type="OrthoDB" id="368507at2759"/>
<dbReference type="EMBL" id="OU892279">
    <property type="protein sequence ID" value="CAG9766499.1"/>
    <property type="molecule type" value="Genomic_DNA"/>
</dbReference>
<accession>A0A9N9MM43</accession>
<dbReference type="GO" id="GO:0043248">
    <property type="term" value="P:proteasome assembly"/>
    <property type="evidence" value="ECO:0007669"/>
    <property type="project" value="InterPro"/>
</dbReference>
<sequence length="130" mass="14578">MANDPSPDTAIQFVSPKTKIHKFTDTILDKKIIFQIVNLENSIMIYINNIDEPICNNLDLAMCTRFSSTPQTTSLIGAKAESSGSNVAGRLAKKLNKTLYLSLNLEDSRFMVPLVEKRLIQEINQFPGKF</sequence>
<evidence type="ECO:0000313" key="2">
    <source>
        <dbReference type="Proteomes" id="UP001152799"/>
    </source>
</evidence>
<evidence type="ECO:0008006" key="3">
    <source>
        <dbReference type="Google" id="ProtNLM"/>
    </source>
</evidence>
<keyword evidence="2" id="KW-1185">Reference proteome</keyword>